<sequence>MDAIPEDKMLRYSSDTMQALQRLYNLGKPGDMDFAITALQDWLKKQHHLTKKDYPRSYLERLIIMQKGSLERSKAQIENICAMRTLLPEYFEIKQDEQTAKLDGLSVGLLPTLTEDHYRVLGVKFTAQKGNTKTFFKTYKFIIRLTEYVMATDYCCGVLCILDYRDVDIMDYIAATNVKELYQFLKIITVGYALRLKYIHIITPSTAANTFINLVKKMVSNKIANRFYIHKTIEPLYEYVARDKLPSDFGGHGESLVDNHRKWVEALTSKKIMEHLKEMSEAKSTQANEMKDTISDPDLGISGSFRSLNVD</sequence>
<evidence type="ECO:0000259" key="1">
    <source>
        <dbReference type="PROSITE" id="PS50191"/>
    </source>
</evidence>
<comment type="caution">
    <text evidence="2">The sequence shown here is derived from an EMBL/GenBank/DDBJ whole genome shotgun (WGS) entry which is preliminary data.</text>
</comment>
<dbReference type="AlphaFoldDB" id="A0A922CT89"/>
<dbReference type="PANTHER" id="PTHR10174">
    <property type="entry name" value="ALPHA-TOCOPHEROL TRANSFER PROTEIN-RELATED"/>
    <property type="match status" value="1"/>
</dbReference>
<dbReference type="SUPFAM" id="SSF46938">
    <property type="entry name" value="CRAL/TRIO N-terminal domain"/>
    <property type="match status" value="1"/>
</dbReference>
<dbReference type="CDD" id="cd00170">
    <property type="entry name" value="SEC14"/>
    <property type="match status" value="1"/>
</dbReference>
<dbReference type="GO" id="GO:0016020">
    <property type="term" value="C:membrane"/>
    <property type="evidence" value="ECO:0007669"/>
    <property type="project" value="TreeGrafter"/>
</dbReference>
<dbReference type="GO" id="GO:1902936">
    <property type="term" value="F:phosphatidylinositol bisphosphate binding"/>
    <property type="evidence" value="ECO:0007669"/>
    <property type="project" value="TreeGrafter"/>
</dbReference>
<reference evidence="2" key="2">
    <citation type="submission" date="2020-12" db="EMBL/GenBank/DDBJ databases">
        <authorList>
            <person name="Kanost M."/>
        </authorList>
    </citation>
    <scope>NUCLEOTIDE SEQUENCE</scope>
</reference>
<dbReference type="Gene3D" id="3.40.525.10">
    <property type="entry name" value="CRAL-TRIO lipid binding domain"/>
    <property type="match status" value="1"/>
</dbReference>
<dbReference type="PRINTS" id="PR00180">
    <property type="entry name" value="CRETINALDHBP"/>
</dbReference>
<reference evidence="2" key="1">
    <citation type="journal article" date="2016" name="Insect Biochem. Mol. Biol.">
        <title>Multifaceted biological insights from a draft genome sequence of the tobacco hornworm moth, Manduca sexta.</title>
        <authorList>
            <person name="Kanost M.R."/>
            <person name="Arrese E.L."/>
            <person name="Cao X."/>
            <person name="Chen Y.R."/>
            <person name="Chellapilla S."/>
            <person name="Goldsmith M.R."/>
            <person name="Grosse-Wilde E."/>
            <person name="Heckel D.G."/>
            <person name="Herndon N."/>
            <person name="Jiang H."/>
            <person name="Papanicolaou A."/>
            <person name="Qu J."/>
            <person name="Soulages J.L."/>
            <person name="Vogel H."/>
            <person name="Walters J."/>
            <person name="Waterhouse R.M."/>
            <person name="Ahn S.J."/>
            <person name="Almeida F.C."/>
            <person name="An C."/>
            <person name="Aqrawi P."/>
            <person name="Bretschneider A."/>
            <person name="Bryant W.B."/>
            <person name="Bucks S."/>
            <person name="Chao H."/>
            <person name="Chevignon G."/>
            <person name="Christen J.M."/>
            <person name="Clarke D.F."/>
            <person name="Dittmer N.T."/>
            <person name="Ferguson L.C.F."/>
            <person name="Garavelou S."/>
            <person name="Gordon K.H.J."/>
            <person name="Gunaratna R.T."/>
            <person name="Han Y."/>
            <person name="Hauser F."/>
            <person name="He Y."/>
            <person name="Heidel-Fischer H."/>
            <person name="Hirsh A."/>
            <person name="Hu Y."/>
            <person name="Jiang H."/>
            <person name="Kalra D."/>
            <person name="Klinner C."/>
            <person name="Konig C."/>
            <person name="Kovar C."/>
            <person name="Kroll A.R."/>
            <person name="Kuwar S.S."/>
            <person name="Lee S.L."/>
            <person name="Lehman R."/>
            <person name="Li K."/>
            <person name="Li Z."/>
            <person name="Liang H."/>
            <person name="Lovelace S."/>
            <person name="Lu Z."/>
            <person name="Mansfield J.H."/>
            <person name="McCulloch K.J."/>
            <person name="Mathew T."/>
            <person name="Morton B."/>
            <person name="Muzny D.M."/>
            <person name="Neunemann D."/>
            <person name="Ongeri F."/>
            <person name="Pauchet Y."/>
            <person name="Pu L.L."/>
            <person name="Pyrousis I."/>
            <person name="Rao X.J."/>
            <person name="Redding A."/>
            <person name="Roesel C."/>
            <person name="Sanchez-Gracia A."/>
            <person name="Schaack S."/>
            <person name="Shukla A."/>
            <person name="Tetreau G."/>
            <person name="Wang Y."/>
            <person name="Xiong G.H."/>
            <person name="Traut W."/>
            <person name="Walsh T.K."/>
            <person name="Worley K.C."/>
            <person name="Wu D."/>
            <person name="Wu W."/>
            <person name="Wu Y.Q."/>
            <person name="Zhang X."/>
            <person name="Zou Z."/>
            <person name="Zucker H."/>
            <person name="Briscoe A.D."/>
            <person name="Burmester T."/>
            <person name="Clem R.J."/>
            <person name="Feyereisen R."/>
            <person name="Grimmelikhuijzen C.J.P."/>
            <person name="Hamodrakas S.J."/>
            <person name="Hansson B.S."/>
            <person name="Huguet E."/>
            <person name="Jermiin L.S."/>
            <person name="Lan Q."/>
            <person name="Lehman H.K."/>
            <person name="Lorenzen M."/>
            <person name="Merzendorfer H."/>
            <person name="Michalopoulos I."/>
            <person name="Morton D.B."/>
            <person name="Muthukrishnan S."/>
            <person name="Oakeshott J.G."/>
            <person name="Palmer W."/>
            <person name="Park Y."/>
            <person name="Passarelli A.L."/>
            <person name="Rozas J."/>
            <person name="Schwartz L.M."/>
            <person name="Smith W."/>
            <person name="Southgate A."/>
            <person name="Vilcinskas A."/>
            <person name="Vogt R."/>
            <person name="Wang P."/>
            <person name="Werren J."/>
            <person name="Yu X.Q."/>
            <person name="Zhou J.J."/>
            <person name="Brown S.J."/>
            <person name="Scherer S.E."/>
            <person name="Richards S."/>
            <person name="Blissard G.W."/>
        </authorList>
    </citation>
    <scope>NUCLEOTIDE SEQUENCE</scope>
</reference>
<dbReference type="InterPro" id="IPR036865">
    <property type="entry name" value="CRAL-TRIO_dom_sf"/>
</dbReference>
<dbReference type="EMBL" id="JH668543">
    <property type="protein sequence ID" value="KAG6457312.1"/>
    <property type="molecule type" value="Genomic_DNA"/>
</dbReference>
<dbReference type="Proteomes" id="UP000791440">
    <property type="component" value="Unassembled WGS sequence"/>
</dbReference>
<gene>
    <name evidence="2" type="ORF">O3G_MSEX010229</name>
</gene>
<organism evidence="2 3">
    <name type="scientific">Manduca sexta</name>
    <name type="common">Tobacco hawkmoth</name>
    <name type="synonym">Tobacco hornworm</name>
    <dbReference type="NCBI Taxonomy" id="7130"/>
    <lineage>
        <taxon>Eukaryota</taxon>
        <taxon>Metazoa</taxon>
        <taxon>Ecdysozoa</taxon>
        <taxon>Arthropoda</taxon>
        <taxon>Hexapoda</taxon>
        <taxon>Insecta</taxon>
        <taxon>Pterygota</taxon>
        <taxon>Neoptera</taxon>
        <taxon>Endopterygota</taxon>
        <taxon>Lepidoptera</taxon>
        <taxon>Glossata</taxon>
        <taxon>Ditrysia</taxon>
        <taxon>Bombycoidea</taxon>
        <taxon>Sphingidae</taxon>
        <taxon>Sphinginae</taxon>
        <taxon>Sphingini</taxon>
        <taxon>Manduca</taxon>
    </lineage>
</organism>
<keyword evidence="3" id="KW-1185">Reference proteome</keyword>
<dbReference type="InterPro" id="IPR036273">
    <property type="entry name" value="CRAL/TRIO_N_dom_sf"/>
</dbReference>
<proteinExistence type="predicted"/>
<name>A0A922CT89_MANSE</name>
<dbReference type="Pfam" id="PF00650">
    <property type="entry name" value="CRAL_TRIO"/>
    <property type="match status" value="1"/>
</dbReference>
<dbReference type="SUPFAM" id="SSF52087">
    <property type="entry name" value="CRAL/TRIO domain"/>
    <property type="match status" value="1"/>
</dbReference>
<dbReference type="InterPro" id="IPR001251">
    <property type="entry name" value="CRAL-TRIO_dom"/>
</dbReference>
<evidence type="ECO:0000313" key="2">
    <source>
        <dbReference type="EMBL" id="KAG6457311.1"/>
    </source>
</evidence>
<dbReference type="OrthoDB" id="8169788at2759"/>
<feature type="domain" description="CRAL-TRIO" evidence="1">
    <location>
        <begin position="83"/>
        <end position="257"/>
    </location>
</feature>
<dbReference type="PROSITE" id="PS50191">
    <property type="entry name" value="CRAL_TRIO"/>
    <property type="match status" value="1"/>
</dbReference>
<dbReference type="EMBL" id="JH668543">
    <property type="protein sequence ID" value="KAG6457311.1"/>
    <property type="molecule type" value="Genomic_DNA"/>
</dbReference>
<accession>A0A922CT89</accession>
<evidence type="ECO:0000313" key="3">
    <source>
        <dbReference type="Proteomes" id="UP000791440"/>
    </source>
</evidence>
<protein>
    <recommendedName>
        <fullName evidence="1">CRAL-TRIO domain-containing protein</fullName>
    </recommendedName>
</protein>
<dbReference type="PANTHER" id="PTHR10174:SF222">
    <property type="entry name" value="GH10083P-RELATED"/>
    <property type="match status" value="1"/>
</dbReference>